<dbReference type="Gene3D" id="1.10.630.10">
    <property type="entry name" value="Cytochrome P450"/>
    <property type="match status" value="1"/>
</dbReference>
<dbReference type="PRINTS" id="PR00385">
    <property type="entry name" value="P450"/>
</dbReference>
<keyword evidence="6" id="KW-1133">Transmembrane helix</keyword>
<evidence type="ECO:0008006" key="9">
    <source>
        <dbReference type="Google" id="ProtNLM"/>
    </source>
</evidence>
<name>A0A7U2I561_PHANO</name>
<dbReference type="GO" id="GO:0004497">
    <property type="term" value="F:monooxygenase activity"/>
    <property type="evidence" value="ECO:0007669"/>
    <property type="project" value="InterPro"/>
</dbReference>
<evidence type="ECO:0000313" key="8">
    <source>
        <dbReference type="Proteomes" id="UP000663193"/>
    </source>
</evidence>
<dbReference type="EMBL" id="CP069038">
    <property type="protein sequence ID" value="QRD03786.1"/>
    <property type="molecule type" value="Genomic_DNA"/>
</dbReference>
<dbReference type="InterPro" id="IPR002403">
    <property type="entry name" value="Cyt_P450_E_grp-IV"/>
</dbReference>
<dbReference type="Proteomes" id="UP000663193">
    <property type="component" value="Chromosome 16"/>
</dbReference>
<dbReference type="SUPFAM" id="SSF48264">
    <property type="entry name" value="Cytochrome P450"/>
    <property type="match status" value="1"/>
</dbReference>
<organism evidence="7 8">
    <name type="scientific">Phaeosphaeria nodorum (strain SN15 / ATCC MYA-4574 / FGSC 10173)</name>
    <name type="common">Glume blotch fungus</name>
    <name type="synonym">Parastagonospora nodorum</name>
    <dbReference type="NCBI Taxonomy" id="321614"/>
    <lineage>
        <taxon>Eukaryota</taxon>
        <taxon>Fungi</taxon>
        <taxon>Dikarya</taxon>
        <taxon>Ascomycota</taxon>
        <taxon>Pezizomycotina</taxon>
        <taxon>Dothideomycetes</taxon>
        <taxon>Pleosporomycetidae</taxon>
        <taxon>Pleosporales</taxon>
        <taxon>Pleosporineae</taxon>
        <taxon>Phaeosphaeriaceae</taxon>
        <taxon>Parastagonospora</taxon>
    </lineage>
</organism>
<keyword evidence="8" id="KW-1185">Reference proteome</keyword>
<dbReference type="CDD" id="cd11060">
    <property type="entry name" value="CYP57A1-like"/>
    <property type="match status" value="1"/>
</dbReference>
<comment type="similarity">
    <text evidence="2">Belongs to the cytochrome P450 family.</text>
</comment>
<accession>A0A7U2I561</accession>
<gene>
    <name evidence="7" type="ORF">JI435_163910</name>
</gene>
<dbReference type="PRINTS" id="PR00465">
    <property type="entry name" value="EP450IV"/>
</dbReference>
<dbReference type="InterPro" id="IPR036396">
    <property type="entry name" value="Cyt_P450_sf"/>
</dbReference>
<dbReference type="InterPro" id="IPR001128">
    <property type="entry name" value="Cyt_P450"/>
</dbReference>
<evidence type="ECO:0000256" key="6">
    <source>
        <dbReference type="SAM" id="Phobius"/>
    </source>
</evidence>
<feature type="binding site" description="axial binding residue" evidence="5">
    <location>
        <position position="462"/>
    </location>
    <ligand>
        <name>heme</name>
        <dbReference type="ChEBI" id="CHEBI:30413"/>
    </ligand>
    <ligandPart>
        <name>Fe</name>
        <dbReference type="ChEBI" id="CHEBI:18248"/>
    </ligandPart>
</feature>
<feature type="transmembrane region" description="Helical" evidence="6">
    <location>
        <begin position="15"/>
        <end position="35"/>
    </location>
</feature>
<dbReference type="PANTHER" id="PTHR24305:SF229">
    <property type="entry name" value="P450, PUTATIVE (EUROFUNG)-RELATED"/>
    <property type="match status" value="1"/>
</dbReference>
<evidence type="ECO:0000313" key="7">
    <source>
        <dbReference type="EMBL" id="QRD03786.1"/>
    </source>
</evidence>
<dbReference type="AlphaFoldDB" id="A0A7U2I561"/>
<comment type="cofactor">
    <cofactor evidence="1 5">
        <name>heme</name>
        <dbReference type="ChEBI" id="CHEBI:30413"/>
    </cofactor>
</comment>
<evidence type="ECO:0000256" key="2">
    <source>
        <dbReference type="ARBA" id="ARBA00010617"/>
    </source>
</evidence>
<sequence length="517" mass="58230">MALFPDQLLGFAGRTWLTVILPVCYATYCLVWIIYARTLHPLAKMPGPFWPSVSRTWVMYRAYVGDLEIEQRRLHEEYGPLLRVAPDEVVCNDPREIATVYPLKEPLEKTVWYDAWRPAGMNSRPDMFSNRSEKDHAAYQRVVAHVYSLTSVLKSESELNATGDLFIQRLNEFADRGEEFNFGLWLEMYCYDNIGVVFFGQQFGFLKDSIDYGGYIAAVHKSMPFLHILASSPAYIRPFLMIGAVAIPSMLKAVTAVDGVRQTAERETYGAQARTEEATAKRVDMTSQMLGIVREKGAKNNFSVREIVSENWTAVMAGSDSTSIGLRSIFYFLMKNPKKLARTRAEIDAAFADGTLTSPTLQSQSVKLVYLGAVIKESFRLFSPFAAPFQRYAPAGGLVLAGTPIPAGTRVGLNPAVVHHHKEVFGEDAGSFRPERWLESDVEQVKLMDRCMMHFGAGTRRCTGKNIAMTEILKITPEIIRRFDFELTHDGEWTTHNAAFNVQHGVTCRFRKRQGVA</sequence>
<dbReference type="RefSeq" id="XP_001806508.1">
    <property type="nucleotide sequence ID" value="XM_001806456.1"/>
</dbReference>
<dbReference type="GO" id="GO:0016705">
    <property type="term" value="F:oxidoreductase activity, acting on paired donors, with incorporation or reduction of molecular oxygen"/>
    <property type="evidence" value="ECO:0007669"/>
    <property type="project" value="InterPro"/>
</dbReference>
<dbReference type="GO" id="GO:0005506">
    <property type="term" value="F:iron ion binding"/>
    <property type="evidence" value="ECO:0007669"/>
    <property type="project" value="InterPro"/>
</dbReference>
<evidence type="ECO:0000256" key="1">
    <source>
        <dbReference type="ARBA" id="ARBA00001971"/>
    </source>
</evidence>
<dbReference type="KEGG" id="pno:SNOG_16391"/>
<evidence type="ECO:0000256" key="5">
    <source>
        <dbReference type="PIRSR" id="PIRSR602403-1"/>
    </source>
</evidence>
<keyword evidence="6" id="KW-0812">Transmembrane</keyword>
<keyword evidence="6" id="KW-0472">Membrane</keyword>
<dbReference type="VEuPathDB" id="FungiDB:JI435_163910"/>
<keyword evidence="4 5" id="KW-0408">Iron</keyword>
<keyword evidence="5" id="KW-0349">Heme</keyword>
<protein>
    <recommendedName>
        <fullName evidence="9">Cytochrome P450</fullName>
    </recommendedName>
</protein>
<dbReference type="Pfam" id="PF00067">
    <property type="entry name" value="p450"/>
    <property type="match status" value="1"/>
</dbReference>
<dbReference type="OrthoDB" id="3934656at2759"/>
<dbReference type="InterPro" id="IPR050121">
    <property type="entry name" value="Cytochrome_P450_monoxygenase"/>
</dbReference>
<dbReference type="PANTHER" id="PTHR24305">
    <property type="entry name" value="CYTOCHROME P450"/>
    <property type="match status" value="1"/>
</dbReference>
<proteinExistence type="inferred from homology"/>
<keyword evidence="3 5" id="KW-0479">Metal-binding</keyword>
<evidence type="ECO:0000256" key="3">
    <source>
        <dbReference type="ARBA" id="ARBA00022723"/>
    </source>
</evidence>
<reference evidence="8" key="1">
    <citation type="journal article" date="2021" name="BMC Genomics">
        <title>Chromosome-level genome assembly and manually-curated proteome of model necrotroph Parastagonospora nodorum Sn15 reveals a genome-wide trove of candidate effector homologs, and redundancy of virulence-related functions within an accessory chromosome.</title>
        <authorList>
            <person name="Bertazzoni S."/>
            <person name="Jones D.A.B."/>
            <person name="Phan H.T."/>
            <person name="Tan K.-C."/>
            <person name="Hane J.K."/>
        </authorList>
    </citation>
    <scope>NUCLEOTIDE SEQUENCE [LARGE SCALE GENOMIC DNA]</scope>
    <source>
        <strain evidence="8">SN15 / ATCC MYA-4574 / FGSC 10173)</strain>
    </source>
</reference>
<dbReference type="GO" id="GO:0020037">
    <property type="term" value="F:heme binding"/>
    <property type="evidence" value="ECO:0007669"/>
    <property type="project" value="InterPro"/>
</dbReference>
<evidence type="ECO:0000256" key="4">
    <source>
        <dbReference type="ARBA" id="ARBA00023004"/>
    </source>
</evidence>